<evidence type="ECO:0000259" key="2">
    <source>
        <dbReference type="Pfam" id="PF00174"/>
    </source>
</evidence>
<reference evidence="4" key="1">
    <citation type="journal article" date="2014" name="Int. J. Syst. Evol. Microbiol.">
        <title>Complete genome sequence of Corynebacterium casei LMG S-19264T (=DSM 44701T), isolated from a smear-ripened cheese.</title>
        <authorList>
            <consortium name="US DOE Joint Genome Institute (JGI-PGF)"/>
            <person name="Walter F."/>
            <person name="Albersmeier A."/>
            <person name="Kalinowski J."/>
            <person name="Ruckert C."/>
        </authorList>
    </citation>
    <scope>NUCLEOTIDE SEQUENCE</scope>
    <source>
        <strain evidence="4">JCM 14371</strain>
    </source>
</reference>
<dbReference type="SUPFAM" id="SSF81296">
    <property type="entry name" value="E set domains"/>
    <property type="match status" value="1"/>
</dbReference>
<keyword evidence="1" id="KW-0812">Transmembrane</keyword>
<name>A0A917UVI9_9DEIO</name>
<accession>A0A917UVI9</accession>
<dbReference type="AlphaFoldDB" id="A0A917UVI9"/>
<evidence type="ECO:0008006" key="6">
    <source>
        <dbReference type="Google" id="ProtNLM"/>
    </source>
</evidence>
<dbReference type="GO" id="GO:0030151">
    <property type="term" value="F:molybdenum ion binding"/>
    <property type="evidence" value="ECO:0007669"/>
    <property type="project" value="InterPro"/>
</dbReference>
<evidence type="ECO:0000313" key="4">
    <source>
        <dbReference type="EMBL" id="GGJ88334.1"/>
    </source>
</evidence>
<protein>
    <recommendedName>
        <fullName evidence="6">Oxidoreductase</fullName>
    </recommendedName>
</protein>
<feature type="domain" description="Moybdenum cofactor oxidoreductase dimerisation" evidence="3">
    <location>
        <begin position="388"/>
        <end position="461"/>
    </location>
</feature>
<dbReference type="InterPro" id="IPR014756">
    <property type="entry name" value="Ig_E-set"/>
</dbReference>
<gene>
    <name evidence="4" type="ORF">GCM10008939_35480</name>
</gene>
<dbReference type="GO" id="GO:0043546">
    <property type="term" value="F:molybdopterin cofactor binding"/>
    <property type="evidence" value="ECO:0007669"/>
    <property type="project" value="TreeGrafter"/>
</dbReference>
<dbReference type="PANTHER" id="PTHR19372">
    <property type="entry name" value="SULFITE REDUCTASE"/>
    <property type="match status" value="1"/>
</dbReference>
<dbReference type="SUPFAM" id="SSF56524">
    <property type="entry name" value="Oxidoreductase molybdopterin-binding domain"/>
    <property type="match status" value="1"/>
</dbReference>
<dbReference type="Pfam" id="PF03404">
    <property type="entry name" value="Mo-co_dimer"/>
    <property type="match status" value="1"/>
</dbReference>
<keyword evidence="1" id="KW-0472">Membrane</keyword>
<dbReference type="Gene3D" id="2.60.40.650">
    <property type="match status" value="1"/>
</dbReference>
<feature type="transmembrane region" description="Helical" evidence="1">
    <location>
        <begin position="52"/>
        <end position="73"/>
    </location>
</feature>
<evidence type="ECO:0000256" key="1">
    <source>
        <dbReference type="SAM" id="Phobius"/>
    </source>
</evidence>
<sequence>MLLSAIGYALFVASGVAYPPLRLFGALTQLLGIPKLFQLVHQVFGLGQGGKIFAFMGVAVLWLGGLTLLGSVWRGQVAGLVACVLTLVFAPWPVALGYGIAFWLLLDALQALLGPRVAGAVRVPARRGEGRVIVPPSTDGAAVTAAPPALPDGTRRATTAALAAGGALVAGGGLTALFRDSGGAAASAPATITPGGPLPFGVTPVDQWYYVSKNLEAFDPTVDGAKWRLKVDGLVRTPMSLSLTDLKRFTPVTEELTLSCISNPVGGPLLSNGVWVGFRLSELLKAAGVQPGAKYLLWEAADGYTESLPLGRALEDDVLLVHTLNGAPLNRKHGFPLRVLIPGRYGMKQPRWLTRISLSDRDVPGYWVKRGWSRTAEVELLSRIDEPQEVNPNVKAGASFVRGIAFFGGKPVTRVEVTVDGGKSWRDARLVAPRTRYAWTPWELPVTLTPGSYELAVRAYSGSTEQKKAEKDALPEGATGYHHFIVNVS</sequence>
<dbReference type="InterPro" id="IPR005066">
    <property type="entry name" value="MoCF_OxRdtse_dimer"/>
</dbReference>
<evidence type="ECO:0000313" key="5">
    <source>
        <dbReference type="Proteomes" id="UP000635726"/>
    </source>
</evidence>
<comment type="caution">
    <text evidence="4">The sequence shown here is derived from an EMBL/GenBank/DDBJ whole genome shotgun (WGS) entry which is preliminary data.</text>
</comment>
<keyword evidence="5" id="KW-1185">Reference proteome</keyword>
<dbReference type="Pfam" id="PF00174">
    <property type="entry name" value="Oxidored_molyb"/>
    <property type="match status" value="1"/>
</dbReference>
<dbReference type="InterPro" id="IPR036374">
    <property type="entry name" value="OxRdtase_Mopterin-bd_sf"/>
</dbReference>
<dbReference type="GO" id="GO:0006790">
    <property type="term" value="P:sulfur compound metabolic process"/>
    <property type="evidence" value="ECO:0007669"/>
    <property type="project" value="TreeGrafter"/>
</dbReference>
<evidence type="ECO:0000259" key="3">
    <source>
        <dbReference type="Pfam" id="PF03404"/>
    </source>
</evidence>
<reference evidence="4" key="2">
    <citation type="submission" date="2020-09" db="EMBL/GenBank/DDBJ databases">
        <authorList>
            <person name="Sun Q."/>
            <person name="Ohkuma M."/>
        </authorList>
    </citation>
    <scope>NUCLEOTIDE SEQUENCE</scope>
    <source>
        <strain evidence="4">JCM 14371</strain>
    </source>
</reference>
<dbReference type="EMBL" id="BMOE01000020">
    <property type="protein sequence ID" value="GGJ88334.1"/>
    <property type="molecule type" value="Genomic_DNA"/>
</dbReference>
<feature type="domain" description="Oxidoreductase molybdopterin-binding" evidence="2">
    <location>
        <begin position="220"/>
        <end position="367"/>
    </location>
</feature>
<dbReference type="GO" id="GO:0008482">
    <property type="term" value="F:sulfite oxidase activity"/>
    <property type="evidence" value="ECO:0007669"/>
    <property type="project" value="TreeGrafter"/>
</dbReference>
<keyword evidence="1" id="KW-1133">Transmembrane helix</keyword>
<feature type="transmembrane region" description="Helical" evidence="1">
    <location>
        <begin position="80"/>
        <end position="106"/>
    </location>
</feature>
<organism evidence="4 5">
    <name type="scientific">Deinococcus aquiradiocola</name>
    <dbReference type="NCBI Taxonomy" id="393059"/>
    <lineage>
        <taxon>Bacteria</taxon>
        <taxon>Thermotogati</taxon>
        <taxon>Deinococcota</taxon>
        <taxon>Deinococci</taxon>
        <taxon>Deinococcales</taxon>
        <taxon>Deinococcaceae</taxon>
        <taxon>Deinococcus</taxon>
    </lineage>
</organism>
<dbReference type="GO" id="GO:0020037">
    <property type="term" value="F:heme binding"/>
    <property type="evidence" value="ECO:0007669"/>
    <property type="project" value="TreeGrafter"/>
</dbReference>
<dbReference type="Gene3D" id="3.90.420.10">
    <property type="entry name" value="Oxidoreductase, molybdopterin-binding domain"/>
    <property type="match status" value="1"/>
</dbReference>
<proteinExistence type="predicted"/>
<dbReference type="PANTHER" id="PTHR19372:SF7">
    <property type="entry name" value="SULFITE OXIDASE, MITOCHONDRIAL"/>
    <property type="match status" value="1"/>
</dbReference>
<dbReference type="Proteomes" id="UP000635726">
    <property type="component" value="Unassembled WGS sequence"/>
</dbReference>
<dbReference type="InterPro" id="IPR000572">
    <property type="entry name" value="OxRdtase_Mopterin-bd_dom"/>
</dbReference>